<proteinExistence type="predicted"/>
<dbReference type="RefSeq" id="WP_278335294.1">
    <property type="nucleotide sequence ID" value="NZ_MZGV01000002.1"/>
</dbReference>
<accession>A0A1V4IZD1</accession>
<name>A0A1V4IZD1_9CLOT</name>
<keyword evidence="3" id="KW-1185">Reference proteome</keyword>
<evidence type="ECO:0000256" key="1">
    <source>
        <dbReference type="SAM" id="Phobius"/>
    </source>
</evidence>
<comment type="caution">
    <text evidence="2">The sequence shown here is derived from an EMBL/GenBank/DDBJ whole genome shotgun (WGS) entry which is preliminary data.</text>
</comment>
<reference evidence="2 3" key="1">
    <citation type="submission" date="2017-03" db="EMBL/GenBank/DDBJ databases">
        <title>Genome sequence of Clostridium oryzae DSM 28571.</title>
        <authorList>
            <person name="Poehlein A."/>
            <person name="Daniel R."/>
        </authorList>
    </citation>
    <scope>NUCLEOTIDE SEQUENCE [LARGE SCALE GENOMIC DNA]</scope>
    <source>
        <strain evidence="2 3">DSM 28571</strain>
    </source>
</reference>
<keyword evidence="1" id="KW-0812">Transmembrane</keyword>
<organism evidence="2 3">
    <name type="scientific">Clostridium oryzae</name>
    <dbReference type="NCBI Taxonomy" id="1450648"/>
    <lineage>
        <taxon>Bacteria</taxon>
        <taxon>Bacillati</taxon>
        <taxon>Bacillota</taxon>
        <taxon>Clostridia</taxon>
        <taxon>Eubacteriales</taxon>
        <taxon>Clostridiaceae</taxon>
        <taxon>Clostridium</taxon>
    </lineage>
</organism>
<keyword evidence="1" id="KW-0472">Membrane</keyword>
<evidence type="ECO:0000313" key="3">
    <source>
        <dbReference type="Proteomes" id="UP000190080"/>
    </source>
</evidence>
<dbReference type="Proteomes" id="UP000190080">
    <property type="component" value="Unassembled WGS sequence"/>
</dbReference>
<sequence length="41" mass="4807">MHIIFDLPNLIVTIINIAIYVTIAYFIVRAVRKHNKKVKVK</sequence>
<dbReference type="EMBL" id="MZGV01000002">
    <property type="protein sequence ID" value="OPJ64777.1"/>
    <property type="molecule type" value="Genomic_DNA"/>
</dbReference>
<keyword evidence="1" id="KW-1133">Transmembrane helix</keyword>
<gene>
    <name evidence="2" type="ORF">CLORY_02860</name>
</gene>
<evidence type="ECO:0000313" key="2">
    <source>
        <dbReference type="EMBL" id="OPJ64777.1"/>
    </source>
</evidence>
<protein>
    <submittedName>
        <fullName evidence="2">Uncharacterized protein</fullName>
    </submittedName>
</protein>
<dbReference type="AlphaFoldDB" id="A0A1V4IZD1"/>
<feature type="transmembrane region" description="Helical" evidence="1">
    <location>
        <begin position="12"/>
        <end position="31"/>
    </location>
</feature>